<evidence type="ECO:0000313" key="3">
    <source>
        <dbReference type="EMBL" id="PWN35495.1"/>
    </source>
</evidence>
<feature type="compositionally biased region" description="Polar residues" evidence="1">
    <location>
        <begin position="30"/>
        <end position="48"/>
    </location>
</feature>
<dbReference type="InParanoid" id="A0A316VJ18"/>
<feature type="compositionally biased region" description="Low complexity" evidence="1">
    <location>
        <begin position="141"/>
        <end position="150"/>
    </location>
</feature>
<accession>A0A316VJ18</accession>
<dbReference type="AlphaFoldDB" id="A0A316VJ18"/>
<keyword evidence="2" id="KW-0732">Signal</keyword>
<protein>
    <submittedName>
        <fullName evidence="3">Uncharacterized protein</fullName>
    </submittedName>
</protein>
<feature type="chain" id="PRO_5016419438" evidence="2">
    <location>
        <begin position="27"/>
        <end position="163"/>
    </location>
</feature>
<feature type="signal peptide" evidence="2">
    <location>
        <begin position="1"/>
        <end position="26"/>
    </location>
</feature>
<evidence type="ECO:0000256" key="2">
    <source>
        <dbReference type="SAM" id="SignalP"/>
    </source>
</evidence>
<dbReference type="GeneID" id="37019497"/>
<feature type="region of interest" description="Disordered" evidence="1">
    <location>
        <begin position="128"/>
        <end position="163"/>
    </location>
</feature>
<evidence type="ECO:0000313" key="4">
    <source>
        <dbReference type="Proteomes" id="UP000245771"/>
    </source>
</evidence>
<sequence length="163" mass="18356">MVDRTFVGFLRFSFIFLLIFMQSGHCVKTSPKTEASLPPSSHNHQQPGVSPRPYHSPAKYAQALRKNESRHAMLYQHYADKIGTTNNPHHQAIYDSLAEKSFLSSRKSAEKAEKMEKVAKELQIDSNFSVKNQPRTRLQAKKLQQSQQAATMHADNGTSGAMP</sequence>
<gene>
    <name evidence="3" type="ORF">FA14DRAFT_154909</name>
</gene>
<proteinExistence type="predicted"/>
<dbReference type="EMBL" id="KZ819603">
    <property type="protein sequence ID" value="PWN35495.1"/>
    <property type="molecule type" value="Genomic_DNA"/>
</dbReference>
<reference evidence="3 4" key="1">
    <citation type="journal article" date="2018" name="Mol. Biol. Evol.">
        <title>Broad Genomic Sampling Reveals a Smut Pathogenic Ancestry of the Fungal Clade Ustilaginomycotina.</title>
        <authorList>
            <person name="Kijpornyongpan T."/>
            <person name="Mondo S.J."/>
            <person name="Barry K."/>
            <person name="Sandor L."/>
            <person name="Lee J."/>
            <person name="Lipzen A."/>
            <person name="Pangilinan J."/>
            <person name="LaButti K."/>
            <person name="Hainaut M."/>
            <person name="Henrissat B."/>
            <person name="Grigoriev I.V."/>
            <person name="Spatafora J.W."/>
            <person name="Aime M.C."/>
        </authorList>
    </citation>
    <scope>NUCLEOTIDE SEQUENCE [LARGE SCALE GENOMIC DNA]</scope>
    <source>
        <strain evidence="3 4">MCA 3882</strain>
    </source>
</reference>
<feature type="region of interest" description="Disordered" evidence="1">
    <location>
        <begin position="30"/>
        <end position="56"/>
    </location>
</feature>
<dbReference type="Proteomes" id="UP000245771">
    <property type="component" value="Unassembled WGS sequence"/>
</dbReference>
<name>A0A316VJ18_9BASI</name>
<dbReference type="RefSeq" id="XP_025355797.1">
    <property type="nucleotide sequence ID" value="XM_025497716.1"/>
</dbReference>
<evidence type="ECO:0000256" key="1">
    <source>
        <dbReference type="SAM" id="MobiDB-lite"/>
    </source>
</evidence>
<organism evidence="3 4">
    <name type="scientific">Meira miltonrushii</name>
    <dbReference type="NCBI Taxonomy" id="1280837"/>
    <lineage>
        <taxon>Eukaryota</taxon>
        <taxon>Fungi</taxon>
        <taxon>Dikarya</taxon>
        <taxon>Basidiomycota</taxon>
        <taxon>Ustilaginomycotina</taxon>
        <taxon>Exobasidiomycetes</taxon>
        <taxon>Exobasidiales</taxon>
        <taxon>Brachybasidiaceae</taxon>
        <taxon>Meira</taxon>
    </lineage>
</organism>
<keyword evidence="4" id="KW-1185">Reference proteome</keyword>